<gene>
    <name evidence="3" type="primary">LOC109131240</name>
</gene>
<feature type="domain" description="Reverse transcriptase Ty1/copia-type" evidence="1">
    <location>
        <begin position="1"/>
        <end position="71"/>
    </location>
</feature>
<dbReference type="PANTHER" id="PTHR11439:SF470">
    <property type="entry name" value="CYSTEINE-RICH RLK (RECEPTOR-LIKE PROTEIN KINASE) 8"/>
    <property type="match status" value="1"/>
</dbReference>
<dbReference type="Pfam" id="PF07727">
    <property type="entry name" value="RVT_2"/>
    <property type="match status" value="1"/>
</dbReference>
<evidence type="ECO:0000313" key="2">
    <source>
        <dbReference type="Proteomes" id="UP000694864"/>
    </source>
</evidence>
<dbReference type="Proteomes" id="UP000694864">
    <property type="component" value="Chromosome 20"/>
</dbReference>
<protein>
    <submittedName>
        <fullName evidence="3">Uncharacterized protein LOC109131240</fullName>
    </submittedName>
</protein>
<keyword evidence="2" id="KW-1185">Reference proteome</keyword>
<name>A0ABM1REP3_CAMSA</name>
<dbReference type="SUPFAM" id="SSF56672">
    <property type="entry name" value="DNA/RNA polymerases"/>
    <property type="match status" value="1"/>
</dbReference>
<evidence type="ECO:0000259" key="1">
    <source>
        <dbReference type="Pfam" id="PF07727"/>
    </source>
</evidence>
<dbReference type="RefSeq" id="XP_019097481.1">
    <property type="nucleotide sequence ID" value="XM_019241936.1"/>
</dbReference>
<dbReference type="CDD" id="cd09272">
    <property type="entry name" value="RNase_HI_RT_Ty1"/>
    <property type="match status" value="1"/>
</dbReference>
<evidence type="ECO:0000313" key="3">
    <source>
        <dbReference type="RefSeq" id="XP_019097481.1"/>
    </source>
</evidence>
<dbReference type="InterPro" id="IPR013103">
    <property type="entry name" value="RVT_2"/>
</dbReference>
<reference evidence="3" key="2">
    <citation type="submission" date="2025-08" db="UniProtKB">
        <authorList>
            <consortium name="RefSeq"/>
        </authorList>
    </citation>
    <scope>IDENTIFICATION</scope>
    <source>
        <tissue evidence="3">Leaf</tissue>
    </source>
</reference>
<dbReference type="InterPro" id="IPR043502">
    <property type="entry name" value="DNA/RNA_pol_sf"/>
</dbReference>
<reference evidence="2" key="1">
    <citation type="journal article" date="2014" name="Nat. Commun.">
        <title>The emerging biofuel crop Camelina sativa retains a highly undifferentiated hexaploid genome structure.</title>
        <authorList>
            <person name="Kagale S."/>
            <person name="Koh C."/>
            <person name="Nixon J."/>
            <person name="Bollina V."/>
            <person name="Clarke W.E."/>
            <person name="Tuteja R."/>
            <person name="Spillane C."/>
            <person name="Robinson S.J."/>
            <person name="Links M.G."/>
            <person name="Clarke C."/>
            <person name="Higgins E.E."/>
            <person name="Huebert T."/>
            <person name="Sharpe A.G."/>
            <person name="Parkin I.A."/>
        </authorList>
    </citation>
    <scope>NUCLEOTIDE SEQUENCE [LARGE SCALE GENOMIC DNA]</scope>
    <source>
        <strain evidence="2">cv. DH55</strain>
    </source>
</reference>
<accession>A0ABM1REP3</accession>
<organism evidence="2 3">
    <name type="scientific">Camelina sativa</name>
    <name type="common">False flax</name>
    <name type="synonym">Myagrum sativum</name>
    <dbReference type="NCBI Taxonomy" id="90675"/>
    <lineage>
        <taxon>Eukaryota</taxon>
        <taxon>Viridiplantae</taxon>
        <taxon>Streptophyta</taxon>
        <taxon>Embryophyta</taxon>
        <taxon>Tracheophyta</taxon>
        <taxon>Spermatophyta</taxon>
        <taxon>Magnoliopsida</taxon>
        <taxon>eudicotyledons</taxon>
        <taxon>Gunneridae</taxon>
        <taxon>Pentapetalae</taxon>
        <taxon>rosids</taxon>
        <taxon>malvids</taxon>
        <taxon>Brassicales</taxon>
        <taxon>Brassicaceae</taxon>
        <taxon>Camelineae</taxon>
        <taxon>Camelina</taxon>
    </lineage>
</organism>
<proteinExistence type="predicted"/>
<dbReference type="GeneID" id="109131240"/>
<dbReference type="PANTHER" id="PTHR11439">
    <property type="entry name" value="GAG-POL-RELATED RETROTRANSPOSON"/>
    <property type="match status" value="1"/>
</dbReference>
<sequence>MIASNNDSAVTGLKDLLKSEFKIKDVGPARFFFGLEISGSLADISVCERKYAQNLLEDACLLGCKPSSIPMDHNLHLTKIWARHWRIHGLTESSLAAYKVLRYIKANPGQGLMYSADSELCLNAFCDADWANCKDTRCYVTGFCVYLGTSLISWKSKNQGVTSRSSTESEYRSMAQATCEIIWLQQLLRYLHIQVTCPAKLFYDNKSALHIAMNPMFHERMKHIEIDCHTVCDQIKAGKLKALHVSSENQHDDILTKPLHPGPFHHLLQRMSLSSLYLPPLRG</sequence>